<name>A0A0R2LDC0_9LACO</name>
<evidence type="ECO:0000259" key="1">
    <source>
        <dbReference type="PROSITE" id="PS50995"/>
    </source>
</evidence>
<dbReference type="RefSeq" id="WP_236704313.1">
    <property type="nucleotide sequence ID" value="NZ_JQCF01000006.1"/>
</dbReference>
<evidence type="ECO:0000313" key="2">
    <source>
        <dbReference type="EMBL" id="KRN99880.1"/>
    </source>
</evidence>
<sequence length="147" mass="16969">MDHLLNQSEISSIRNFNRSYTKLLGILNKRVLNTPLTWTEGRVLLEISFNHDKTPIEVANNLELDKSYTSRILKRFEKNGLINKSPSAKDSRSVELNLTTAGTELAQELDDRSDQQIKDLLIDLSEQEQKEFFQAMTTLNNLLFTRK</sequence>
<dbReference type="PROSITE" id="PS50995">
    <property type="entry name" value="HTH_MARR_2"/>
    <property type="match status" value="1"/>
</dbReference>
<dbReference type="SMART" id="SM00347">
    <property type="entry name" value="HTH_MARR"/>
    <property type="match status" value="1"/>
</dbReference>
<dbReference type="InterPro" id="IPR000835">
    <property type="entry name" value="HTH_MarR-typ"/>
</dbReference>
<proteinExistence type="predicted"/>
<dbReference type="Pfam" id="PF01047">
    <property type="entry name" value="MarR"/>
    <property type="match status" value="1"/>
</dbReference>
<dbReference type="GO" id="GO:0003700">
    <property type="term" value="F:DNA-binding transcription factor activity"/>
    <property type="evidence" value="ECO:0007669"/>
    <property type="project" value="InterPro"/>
</dbReference>
<dbReference type="PANTHER" id="PTHR33164">
    <property type="entry name" value="TRANSCRIPTIONAL REGULATOR, MARR FAMILY"/>
    <property type="match status" value="1"/>
</dbReference>
<dbReference type="InterPro" id="IPR036388">
    <property type="entry name" value="WH-like_DNA-bd_sf"/>
</dbReference>
<reference evidence="2 3" key="1">
    <citation type="journal article" date="2015" name="Genome Announc.">
        <title>Expanding the biotechnology potential of lactobacilli through comparative genomics of 213 strains and associated genera.</title>
        <authorList>
            <person name="Sun Z."/>
            <person name="Harris H.M."/>
            <person name="McCann A."/>
            <person name="Guo C."/>
            <person name="Argimon S."/>
            <person name="Zhang W."/>
            <person name="Yang X."/>
            <person name="Jeffery I.B."/>
            <person name="Cooney J.C."/>
            <person name="Kagawa T.F."/>
            <person name="Liu W."/>
            <person name="Song Y."/>
            <person name="Salvetti E."/>
            <person name="Wrobel A."/>
            <person name="Rasinkangas P."/>
            <person name="Parkhill J."/>
            <person name="Rea M.C."/>
            <person name="O'Sullivan O."/>
            <person name="Ritari J."/>
            <person name="Douillard F.P."/>
            <person name="Paul Ross R."/>
            <person name="Yang R."/>
            <person name="Briner A.E."/>
            <person name="Felis G.E."/>
            <person name="de Vos W.M."/>
            <person name="Barrangou R."/>
            <person name="Klaenhammer T.R."/>
            <person name="Caufield P.W."/>
            <person name="Cui Y."/>
            <person name="Zhang H."/>
            <person name="O'Toole P.W."/>
        </authorList>
    </citation>
    <scope>NUCLEOTIDE SEQUENCE [LARGE SCALE GENOMIC DNA]</scope>
    <source>
        <strain evidence="2 3">DSM 24716</strain>
    </source>
</reference>
<dbReference type="InterPro" id="IPR036390">
    <property type="entry name" value="WH_DNA-bd_sf"/>
</dbReference>
<dbReference type="PRINTS" id="PR00598">
    <property type="entry name" value="HTHMARR"/>
</dbReference>
<dbReference type="Proteomes" id="UP000051006">
    <property type="component" value="Unassembled WGS sequence"/>
</dbReference>
<dbReference type="PANTHER" id="PTHR33164:SF101">
    <property type="entry name" value="TRANSCRIPTIONAL REPRESSOR MPRA"/>
    <property type="match status" value="1"/>
</dbReference>
<feature type="domain" description="HTH marR-type" evidence="1">
    <location>
        <begin position="1"/>
        <end position="141"/>
    </location>
</feature>
<keyword evidence="3" id="KW-1185">Reference proteome</keyword>
<dbReference type="PATRIC" id="fig|993692.3.peg.2250"/>
<protein>
    <recommendedName>
        <fullName evidence="1">HTH marR-type domain-containing protein</fullName>
    </recommendedName>
</protein>
<dbReference type="SUPFAM" id="SSF46785">
    <property type="entry name" value="Winged helix' DNA-binding domain"/>
    <property type="match status" value="1"/>
</dbReference>
<dbReference type="InterPro" id="IPR039422">
    <property type="entry name" value="MarR/SlyA-like"/>
</dbReference>
<evidence type="ECO:0000313" key="3">
    <source>
        <dbReference type="Proteomes" id="UP000051006"/>
    </source>
</evidence>
<dbReference type="GO" id="GO:0006950">
    <property type="term" value="P:response to stress"/>
    <property type="evidence" value="ECO:0007669"/>
    <property type="project" value="TreeGrafter"/>
</dbReference>
<organism evidence="2 3">
    <name type="scientific">Companilactobacillus kimchiensis</name>
    <dbReference type="NCBI Taxonomy" id="993692"/>
    <lineage>
        <taxon>Bacteria</taxon>
        <taxon>Bacillati</taxon>
        <taxon>Bacillota</taxon>
        <taxon>Bacilli</taxon>
        <taxon>Lactobacillales</taxon>
        <taxon>Lactobacillaceae</taxon>
        <taxon>Companilactobacillus</taxon>
    </lineage>
</organism>
<dbReference type="Gene3D" id="1.10.10.10">
    <property type="entry name" value="Winged helix-like DNA-binding domain superfamily/Winged helix DNA-binding domain"/>
    <property type="match status" value="1"/>
</dbReference>
<dbReference type="STRING" id="993692.IV57_GL002212"/>
<dbReference type="EMBL" id="JQCF01000006">
    <property type="protein sequence ID" value="KRN99880.1"/>
    <property type="molecule type" value="Genomic_DNA"/>
</dbReference>
<dbReference type="AlphaFoldDB" id="A0A0R2LDC0"/>
<comment type="caution">
    <text evidence="2">The sequence shown here is derived from an EMBL/GenBank/DDBJ whole genome shotgun (WGS) entry which is preliminary data.</text>
</comment>
<gene>
    <name evidence="2" type="ORF">IV57_GL002212</name>
</gene>
<accession>A0A0R2LDC0</accession>